<dbReference type="InterPro" id="IPR010140">
    <property type="entry name" value="Histidinol_P_phosphatase_HisJ"/>
</dbReference>
<comment type="catalytic activity">
    <reaction evidence="7 8">
        <text>L-histidinol phosphate + H2O = L-histidinol + phosphate</text>
        <dbReference type="Rhea" id="RHEA:14465"/>
        <dbReference type="ChEBI" id="CHEBI:15377"/>
        <dbReference type="ChEBI" id="CHEBI:43474"/>
        <dbReference type="ChEBI" id="CHEBI:57699"/>
        <dbReference type="ChEBI" id="CHEBI:57980"/>
        <dbReference type="EC" id="3.1.3.15"/>
    </reaction>
</comment>
<dbReference type="SMART" id="SM00481">
    <property type="entry name" value="POLIIIAc"/>
    <property type="match status" value="1"/>
</dbReference>
<accession>A0A9D2SAH2</accession>
<dbReference type="InterPro" id="IPR004013">
    <property type="entry name" value="PHP_dom"/>
</dbReference>
<comment type="pathway">
    <text evidence="1 8">Amino-acid biosynthesis; L-histidine biosynthesis; L-histidine from 5-phospho-alpha-D-ribose 1-diphosphate: step 8/9.</text>
</comment>
<keyword evidence="5 8" id="KW-0378">Hydrolase</keyword>
<dbReference type="PANTHER" id="PTHR21039:SF0">
    <property type="entry name" value="HISTIDINOL-PHOSPHATASE"/>
    <property type="match status" value="1"/>
</dbReference>
<dbReference type="Gene3D" id="3.20.20.140">
    <property type="entry name" value="Metal-dependent hydrolases"/>
    <property type="match status" value="1"/>
</dbReference>
<dbReference type="AlphaFoldDB" id="A0A9D2SAH2"/>
<comment type="similarity">
    <text evidence="2 8">Belongs to the PHP hydrolase family. HisK subfamily.</text>
</comment>
<gene>
    <name evidence="10" type="ORF">H9712_01580</name>
</gene>
<reference evidence="10" key="2">
    <citation type="submission" date="2021-04" db="EMBL/GenBank/DDBJ databases">
        <authorList>
            <person name="Gilroy R."/>
        </authorList>
    </citation>
    <scope>NUCLEOTIDE SEQUENCE</scope>
    <source>
        <strain evidence="10">CHK192-8294</strain>
    </source>
</reference>
<evidence type="ECO:0000256" key="2">
    <source>
        <dbReference type="ARBA" id="ARBA00009152"/>
    </source>
</evidence>
<proteinExistence type="inferred from homology"/>
<dbReference type="PANTHER" id="PTHR21039">
    <property type="entry name" value="HISTIDINOL PHOSPHATASE-RELATED"/>
    <property type="match status" value="1"/>
</dbReference>
<evidence type="ECO:0000256" key="1">
    <source>
        <dbReference type="ARBA" id="ARBA00004970"/>
    </source>
</evidence>
<comment type="caution">
    <text evidence="10">The sequence shown here is derived from an EMBL/GenBank/DDBJ whole genome shotgun (WGS) entry which is preliminary data.</text>
</comment>
<dbReference type="EC" id="3.1.3.15" evidence="3 8"/>
<organism evidence="10 11">
    <name type="scientific">Candidatus Flavonifractor intestinigallinarum</name>
    <dbReference type="NCBI Taxonomy" id="2838586"/>
    <lineage>
        <taxon>Bacteria</taxon>
        <taxon>Bacillati</taxon>
        <taxon>Bacillota</taxon>
        <taxon>Clostridia</taxon>
        <taxon>Eubacteriales</taxon>
        <taxon>Oscillospiraceae</taxon>
        <taxon>Flavonifractor</taxon>
    </lineage>
</organism>
<evidence type="ECO:0000313" key="10">
    <source>
        <dbReference type="EMBL" id="HJB79654.1"/>
    </source>
</evidence>
<evidence type="ECO:0000256" key="4">
    <source>
        <dbReference type="ARBA" id="ARBA00022605"/>
    </source>
</evidence>
<keyword evidence="4 8" id="KW-0028">Amino-acid biosynthesis</keyword>
<dbReference type="EMBL" id="DWXO01000018">
    <property type="protein sequence ID" value="HJB79654.1"/>
    <property type="molecule type" value="Genomic_DNA"/>
</dbReference>
<dbReference type="InterPro" id="IPR003141">
    <property type="entry name" value="Pol/His_phosphatase_N"/>
</dbReference>
<evidence type="ECO:0000256" key="5">
    <source>
        <dbReference type="ARBA" id="ARBA00022801"/>
    </source>
</evidence>
<evidence type="ECO:0000256" key="3">
    <source>
        <dbReference type="ARBA" id="ARBA00013085"/>
    </source>
</evidence>
<dbReference type="GO" id="GO:0005737">
    <property type="term" value="C:cytoplasm"/>
    <property type="evidence" value="ECO:0007669"/>
    <property type="project" value="TreeGrafter"/>
</dbReference>
<sequence>MYLTDYHTHTKLSPDGSVPLAEMAEAAVAAGLNELCITDHCDLLELYGEPVDHYDWPPALEQYAAVAPRYAGKLTIRLGLEFGMAHLNPEASRAILDRPELDFVLGSIHNLCPQKGGTDFYYVDYPDPAACYAALDDYFASMAQLAVTDFYDVLSHIIYPLRYMDHPISLDRYHDVLDGIFRAAAERGRGIEINTWRGRTLKEWLPVLKQFKACGGEIVTIGSDAHTTDGVGKGCEQACQLLAEAGFRYLATYEKRKPVFHTL</sequence>
<keyword evidence="6 8" id="KW-0368">Histidine biosynthesis</keyword>
<feature type="domain" description="Polymerase/histidinol phosphatase N-terminal" evidence="9">
    <location>
        <begin position="4"/>
        <end position="86"/>
    </location>
</feature>
<dbReference type="Pfam" id="PF02811">
    <property type="entry name" value="PHP"/>
    <property type="match status" value="1"/>
</dbReference>
<evidence type="ECO:0000313" key="11">
    <source>
        <dbReference type="Proteomes" id="UP000823921"/>
    </source>
</evidence>
<dbReference type="GO" id="GO:0000105">
    <property type="term" value="P:L-histidine biosynthetic process"/>
    <property type="evidence" value="ECO:0007669"/>
    <property type="project" value="UniProtKB-UniRule"/>
</dbReference>
<evidence type="ECO:0000259" key="9">
    <source>
        <dbReference type="SMART" id="SM00481"/>
    </source>
</evidence>
<dbReference type="InterPro" id="IPR016195">
    <property type="entry name" value="Pol/histidinol_Pase-like"/>
</dbReference>
<evidence type="ECO:0000256" key="6">
    <source>
        <dbReference type="ARBA" id="ARBA00023102"/>
    </source>
</evidence>
<reference evidence="10" key="1">
    <citation type="journal article" date="2021" name="PeerJ">
        <title>Extensive microbial diversity within the chicken gut microbiome revealed by metagenomics and culture.</title>
        <authorList>
            <person name="Gilroy R."/>
            <person name="Ravi A."/>
            <person name="Getino M."/>
            <person name="Pursley I."/>
            <person name="Horton D.L."/>
            <person name="Alikhan N.F."/>
            <person name="Baker D."/>
            <person name="Gharbi K."/>
            <person name="Hall N."/>
            <person name="Watson M."/>
            <person name="Adriaenssens E.M."/>
            <person name="Foster-Nyarko E."/>
            <person name="Jarju S."/>
            <person name="Secka A."/>
            <person name="Antonio M."/>
            <person name="Oren A."/>
            <person name="Chaudhuri R.R."/>
            <person name="La Ragione R."/>
            <person name="Hildebrand F."/>
            <person name="Pallen M.J."/>
        </authorList>
    </citation>
    <scope>NUCLEOTIDE SEQUENCE</scope>
    <source>
        <strain evidence="10">CHK192-8294</strain>
    </source>
</reference>
<dbReference type="NCBIfam" id="TIGR01856">
    <property type="entry name" value="hisJ_fam"/>
    <property type="match status" value="1"/>
</dbReference>
<evidence type="ECO:0000256" key="7">
    <source>
        <dbReference type="ARBA" id="ARBA00049158"/>
    </source>
</evidence>
<dbReference type="GO" id="GO:0004401">
    <property type="term" value="F:histidinol-phosphatase activity"/>
    <property type="evidence" value="ECO:0007669"/>
    <property type="project" value="UniProtKB-UniRule"/>
</dbReference>
<dbReference type="Proteomes" id="UP000823921">
    <property type="component" value="Unassembled WGS sequence"/>
</dbReference>
<evidence type="ECO:0000256" key="8">
    <source>
        <dbReference type="RuleBase" id="RU366003"/>
    </source>
</evidence>
<protein>
    <recommendedName>
        <fullName evidence="3 8">Histidinol-phosphatase</fullName>
        <shortName evidence="8">HolPase</shortName>
        <ecNumber evidence="3 8">3.1.3.15</ecNumber>
    </recommendedName>
</protein>
<dbReference type="SUPFAM" id="SSF89550">
    <property type="entry name" value="PHP domain-like"/>
    <property type="match status" value="1"/>
</dbReference>
<name>A0A9D2SAH2_9FIRM</name>